<dbReference type="InterPro" id="IPR015854">
    <property type="entry name" value="ABC_transpr_LolD-like"/>
</dbReference>
<name>A0A2H0RI53_9BACT</name>
<sequence>MALLELDQVTKSYYSDDLTTQILRGISFTINEGEFVSIMGPSGSGKSTLLHVLGFLADRTAGTYRFNGKQFAEHTDEEIARVRNEEMGFVFQTFNLLGRNTVFENVRLPLIYSRVPEGEWPALVDQAIAQVKLDHRRDYACSKLSGGEQQRVAIARALVNRPNVLFADEPTGNLDSASGGAVMDTLQHLHEDSGQTVILITHETYTAEHAQRIIKILDGRVEADFRLETRRRASEGYHK</sequence>
<dbReference type="PROSITE" id="PS00211">
    <property type="entry name" value="ABC_TRANSPORTER_1"/>
    <property type="match status" value="1"/>
</dbReference>
<keyword evidence="1" id="KW-0813">Transport</keyword>
<dbReference type="InterPro" id="IPR017911">
    <property type="entry name" value="MacB-like_ATP-bd"/>
</dbReference>
<feature type="domain" description="ABC transporter" evidence="4">
    <location>
        <begin position="4"/>
        <end position="239"/>
    </location>
</feature>
<dbReference type="PANTHER" id="PTHR24220:SF86">
    <property type="entry name" value="ABC TRANSPORTER ABCH.1"/>
    <property type="match status" value="1"/>
</dbReference>
<evidence type="ECO:0000256" key="1">
    <source>
        <dbReference type="ARBA" id="ARBA00022448"/>
    </source>
</evidence>
<gene>
    <name evidence="5" type="ORF">COV08_00985</name>
</gene>
<dbReference type="InterPro" id="IPR003439">
    <property type="entry name" value="ABC_transporter-like_ATP-bd"/>
</dbReference>
<proteinExistence type="predicted"/>
<keyword evidence="2" id="KW-0547">Nucleotide-binding</keyword>
<dbReference type="AlphaFoldDB" id="A0A2H0RI53"/>
<dbReference type="GO" id="GO:0022857">
    <property type="term" value="F:transmembrane transporter activity"/>
    <property type="evidence" value="ECO:0007669"/>
    <property type="project" value="TreeGrafter"/>
</dbReference>
<protein>
    <submittedName>
        <fullName evidence="5">Macrolide ABC transporter ATP-binding protein</fullName>
    </submittedName>
</protein>
<dbReference type="EMBL" id="PCYK01000006">
    <property type="protein sequence ID" value="PIR46178.1"/>
    <property type="molecule type" value="Genomic_DNA"/>
</dbReference>
<comment type="caution">
    <text evidence="5">The sequence shown here is derived from an EMBL/GenBank/DDBJ whole genome shotgun (WGS) entry which is preliminary data.</text>
</comment>
<organism evidence="5 6">
    <name type="scientific">Candidatus Vogelbacteria bacterium CG10_big_fil_rev_8_21_14_0_10_49_38</name>
    <dbReference type="NCBI Taxonomy" id="1975043"/>
    <lineage>
        <taxon>Bacteria</taxon>
        <taxon>Candidatus Vogeliibacteriota</taxon>
    </lineage>
</organism>
<evidence type="ECO:0000256" key="3">
    <source>
        <dbReference type="ARBA" id="ARBA00022840"/>
    </source>
</evidence>
<dbReference type="PANTHER" id="PTHR24220">
    <property type="entry name" value="IMPORT ATP-BINDING PROTEIN"/>
    <property type="match status" value="1"/>
</dbReference>
<dbReference type="InterPro" id="IPR017871">
    <property type="entry name" value="ABC_transporter-like_CS"/>
</dbReference>
<dbReference type="SUPFAM" id="SSF52540">
    <property type="entry name" value="P-loop containing nucleoside triphosphate hydrolases"/>
    <property type="match status" value="1"/>
</dbReference>
<dbReference type="Proteomes" id="UP000230431">
    <property type="component" value="Unassembled WGS sequence"/>
</dbReference>
<dbReference type="Gene3D" id="3.40.50.300">
    <property type="entry name" value="P-loop containing nucleotide triphosphate hydrolases"/>
    <property type="match status" value="1"/>
</dbReference>
<dbReference type="CDD" id="cd03255">
    <property type="entry name" value="ABC_MJ0796_LolCDE_FtsE"/>
    <property type="match status" value="1"/>
</dbReference>
<accession>A0A2H0RI53</accession>
<evidence type="ECO:0000256" key="2">
    <source>
        <dbReference type="ARBA" id="ARBA00022741"/>
    </source>
</evidence>
<dbReference type="SMART" id="SM00382">
    <property type="entry name" value="AAA"/>
    <property type="match status" value="1"/>
</dbReference>
<reference evidence="5 6" key="1">
    <citation type="submission" date="2017-09" db="EMBL/GenBank/DDBJ databases">
        <title>Depth-based differentiation of microbial function through sediment-hosted aquifers and enrichment of novel symbionts in the deep terrestrial subsurface.</title>
        <authorList>
            <person name="Probst A.J."/>
            <person name="Ladd B."/>
            <person name="Jarett J.K."/>
            <person name="Geller-Mcgrath D.E."/>
            <person name="Sieber C.M."/>
            <person name="Emerson J.B."/>
            <person name="Anantharaman K."/>
            <person name="Thomas B.C."/>
            <person name="Malmstrom R."/>
            <person name="Stieglmeier M."/>
            <person name="Klingl A."/>
            <person name="Woyke T."/>
            <person name="Ryan C.M."/>
            <person name="Banfield J.F."/>
        </authorList>
    </citation>
    <scope>NUCLEOTIDE SEQUENCE [LARGE SCALE GENOMIC DNA]</scope>
    <source>
        <strain evidence="5">CG10_big_fil_rev_8_21_14_0_10_49_38</strain>
    </source>
</reference>
<dbReference type="GO" id="GO:0005886">
    <property type="term" value="C:plasma membrane"/>
    <property type="evidence" value="ECO:0007669"/>
    <property type="project" value="TreeGrafter"/>
</dbReference>
<keyword evidence="3 5" id="KW-0067">ATP-binding</keyword>
<dbReference type="GO" id="GO:0098796">
    <property type="term" value="C:membrane protein complex"/>
    <property type="evidence" value="ECO:0007669"/>
    <property type="project" value="UniProtKB-ARBA"/>
</dbReference>
<dbReference type="FunFam" id="3.40.50.300:FF:000032">
    <property type="entry name" value="Export ABC transporter ATP-binding protein"/>
    <property type="match status" value="1"/>
</dbReference>
<evidence type="ECO:0000259" key="4">
    <source>
        <dbReference type="PROSITE" id="PS50893"/>
    </source>
</evidence>
<dbReference type="GO" id="GO:0005524">
    <property type="term" value="F:ATP binding"/>
    <property type="evidence" value="ECO:0007669"/>
    <property type="project" value="UniProtKB-KW"/>
</dbReference>
<evidence type="ECO:0000313" key="5">
    <source>
        <dbReference type="EMBL" id="PIR46178.1"/>
    </source>
</evidence>
<dbReference type="PROSITE" id="PS50893">
    <property type="entry name" value="ABC_TRANSPORTER_2"/>
    <property type="match status" value="1"/>
</dbReference>
<dbReference type="GO" id="GO:0016887">
    <property type="term" value="F:ATP hydrolysis activity"/>
    <property type="evidence" value="ECO:0007669"/>
    <property type="project" value="InterPro"/>
</dbReference>
<dbReference type="Pfam" id="PF00005">
    <property type="entry name" value="ABC_tran"/>
    <property type="match status" value="1"/>
</dbReference>
<dbReference type="InterPro" id="IPR027417">
    <property type="entry name" value="P-loop_NTPase"/>
</dbReference>
<evidence type="ECO:0000313" key="6">
    <source>
        <dbReference type="Proteomes" id="UP000230431"/>
    </source>
</evidence>
<dbReference type="InterPro" id="IPR003593">
    <property type="entry name" value="AAA+_ATPase"/>
</dbReference>